<proteinExistence type="predicted"/>
<dbReference type="HOGENOM" id="CLU_2826205_0_0_5"/>
<name>A0A089NQB6_9HYPH</name>
<evidence type="ECO:0000313" key="3">
    <source>
        <dbReference type="Proteomes" id="UP000029492"/>
    </source>
</evidence>
<dbReference type="Proteomes" id="UP000029492">
    <property type="component" value="Chromosome"/>
</dbReference>
<feature type="chain" id="PRO_5001847907" evidence="1">
    <location>
        <begin position="26"/>
        <end position="66"/>
    </location>
</feature>
<reference evidence="2 3" key="1">
    <citation type="journal article" date="2014" name="PLoS ONE">
        <title>Genome Information of Methylobacterium oryzae, a Plant-Probiotic Methylotroph in the Phyllosphere.</title>
        <authorList>
            <person name="Kwak M.J."/>
            <person name="Jeong H."/>
            <person name="Madhaiyan M."/>
            <person name="Lee Y."/>
            <person name="Sa T.M."/>
            <person name="Oh T.K."/>
            <person name="Kim J.F."/>
        </authorList>
    </citation>
    <scope>NUCLEOTIDE SEQUENCE [LARGE SCALE GENOMIC DNA]</scope>
    <source>
        <strain evidence="2 3">CBMB20</strain>
    </source>
</reference>
<accession>A0A089NQB6</accession>
<dbReference type="RefSeq" id="WP_043755183.1">
    <property type="nucleotide sequence ID" value="NZ_CP003811.1"/>
</dbReference>
<keyword evidence="1" id="KW-0732">Signal</keyword>
<dbReference type="AlphaFoldDB" id="A0A089NQB6"/>
<organism evidence="2 3">
    <name type="scientific">Methylobacterium oryzae CBMB20</name>
    <dbReference type="NCBI Taxonomy" id="693986"/>
    <lineage>
        <taxon>Bacteria</taxon>
        <taxon>Pseudomonadati</taxon>
        <taxon>Pseudomonadota</taxon>
        <taxon>Alphaproteobacteria</taxon>
        <taxon>Hyphomicrobiales</taxon>
        <taxon>Methylobacteriaceae</taxon>
        <taxon>Methylobacterium</taxon>
    </lineage>
</organism>
<feature type="signal peptide" evidence="1">
    <location>
        <begin position="1"/>
        <end position="25"/>
    </location>
</feature>
<evidence type="ECO:0000256" key="1">
    <source>
        <dbReference type="SAM" id="SignalP"/>
    </source>
</evidence>
<dbReference type="EMBL" id="CP003811">
    <property type="protein sequence ID" value="AIQ88028.1"/>
    <property type="molecule type" value="Genomic_DNA"/>
</dbReference>
<protein>
    <submittedName>
        <fullName evidence="2">Protein of unassigned function</fullName>
    </submittedName>
</protein>
<evidence type="ECO:0000313" key="2">
    <source>
        <dbReference type="EMBL" id="AIQ88028.1"/>
    </source>
</evidence>
<dbReference type="KEGG" id="mor:MOC_0273"/>
<sequence length="66" mass="7041">MHTIRALRAALAALPLLTFATFADATAAGPALGKALAGPTVSEARVTIGRHKALPKKKRIHRERKM</sequence>
<gene>
    <name evidence="2" type="ORF">MOC_0273</name>
</gene>
<keyword evidence="3" id="KW-1185">Reference proteome</keyword>